<organism evidence="1 2">
    <name type="scientific">Penicillium rubens (strain ATCC 28089 / DSM 1075 / NRRL 1951 / Wisconsin 54-1255)</name>
    <name type="common">Penicillium chrysogenum</name>
    <dbReference type="NCBI Taxonomy" id="500485"/>
    <lineage>
        <taxon>Eukaryota</taxon>
        <taxon>Fungi</taxon>
        <taxon>Dikarya</taxon>
        <taxon>Ascomycota</taxon>
        <taxon>Pezizomycotina</taxon>
        <taxon>Eurotiomycetes</taxon>
        <taxon>Eurotiomycetidae</taxon>
        <taxon>Eurotiales</taxon>
        <taxon>Aspergillaceae</taxon>
        <taxon>Penicillium</taxon>
        <taxon>Penicillium chrysogenum species complex</taxon>
    </lineage>
</organism>
<dbReference type="HOGENOM" id="CLU_1806852_0_0_1"/>
<gene>
    <name evidence="1" type="ORF">Pc24g01610</name>
    <name evidence="1" type="ORF">PCH_Pc24g01610</name>
</gene>
<reference evidence="1 2" key="1">
    <citation type="journal article" date="2008" name="Nat. Biotechnol.">
        <title>Genome sequencing and analysis of the filamentous fungus Penicillium chrysogenum.</title>
        <authorList>
            <person name="van den Berg M.A."/>
            <person name="Albang R."/>
            <person name="Albermann K."/>
            <person name="Badger J.H."/>
            <person name="Daran J.-M."/>
            <person name="Driessen A.J.M."/>
            <person name="Garcia-Estrada C."/>
            <person name="Fedorova N.D."/>
            <person name="Harris D.M."/>
            <person name="Heijne W.H.M."/>
            <person name="Joardar V.S."/>
            <person name="Kiel J.A.K.W."/>
            <person name="Kovalchuk A."/>
            <person name="Martin J.F."/>
            <person name="Nierman W.C."/>
            <person name="Nijland J.G."/>
            <person name="Pronk J.T."/>
            <person name="Roubos J.A."/>
            <person name="van der Klei I.J."/>
            <person name="van Peij N.N.M.E."/>
            <person name="Veenhuis M."/>
            <person name="von Doehren H."/>
            <person name="Wagner C."/>
            <person name="Wortman J.R."/>
            <person name="Bovenberg R.A.L."/>
        </authorList>
    </citation>
    <scope>NUCLEOTIDE SEQUENCE [LARGE SCALE GENOMIC DNA]</scope>
    <source>
        <strain evidence="2">ATCC 28089 / DSM 1075 / NRRL 1951 / Wisconsin 54-1255</strain>
    </source>
</reference>
<dbReference type="VEuPathDB" id="FungiDB:PCH_Pc24g01610"/>
<protein>
    <submittedName>
        <fullName evidence="1">Uncharacterized protein</fullName>
    </submittedName>
</protein>
<dbReference type="Proteomes" id="UP000000724">
    <property type="component" value="Contig Pc00c24"/>
</dbReference>
<dbReference type="EMBL" id="AM920439">
    <property type="protein sequence ID" value="CAP87069.1"/>
    <property type="molecule type" value="Genomic_DNA"/>
</dbReference>
<keyword evidence="2" id="KW-1185">Reference proteome</keyword>
<accession>B6HWV1</accession>
<sequence>MSQWAFISGSSCTALAMPWNDRSGRASSGRSNNTASTSSPIMVKCRLEVQLVSSDKMLVAEGSSVLSSDSFPPQGSTSSLPAGAYAATNRASIELEYQPALWDISIDIFIFRSMICSDRRTLRSGAKKGSARFATRYDREPLV</sequence>
<dbReference type="AlphaFoldDB" id="B6HWV1"/>
<name>B6HWV1_PENRW</name>
<proteinExistence type="predicted"/>
<evidence type="ECO:0000313" key="2">
    <source>
        <dbReference type="Proteomes" id="UP000000724"/>
    </source>
</evidence>
<evidence type="ECO:0000313" key="1">
    <source>
        <dbReference type="EMBL" id="CAP87069.1"/>
    </source>
</evidence>